<comment type="caution">
    <text evidence="3">The sequence shown here is derived from an EMBL/GenBank/DDBJ whole genome shotgun (WGS) entry which is preliminary data.</text>
</comment>
<evidence type="ECO:0000256" key="2">
    <source>
        <dbReference type="SAM" id="Phobius"/>
    </source>
</evidence>
<dbReference type="EMBL" id="JAGMUU010000034">
    <property type="protein sequence ID" value="KAH7117280.1"/>
    <property type="molecule type" value="Genomic_DNA"/>
</dbReference>
<proteinExistence type="predicted"/>
<feature type="compositionally biased region" description="Basic and acidic residues" evidence="1">
    <location>
        <begin position="35"/>
        <end position="50"/>
    </location>
</feature>
<keyword evidence="2" id="KW-1133">Transmembrane helix</keyword>
<feature type="transmembrane region" description="Helical" evidence="2">
    <location>
        <begin position="358"/>
        <end position="376"/>
    </location>
</feature>
<dbReference type="OrthoDB" id="5243811at2759"/>
<evidence type="ECO:0000313" key="4">
    <source>
        <dbReference type="Proteomes" id="UP000717696"/>
    </source>
</evidence>
<organism evidence="3 4">
    <name type="scientific">Dactylonectria estremocensis</name>
    <dbReference type="NCBI Taxonomy" id="1079267"/>
    <lineage>
        <taxon>Eukaryota</taxon>
        <taxon>Fungi</taxon>
        <taxon>Dikarya</taxon>
        <taxon>Ascomycota</taxon>
        <taxon>Pezizomycotina</taxon>
        <taxon>Sordariomycetes</taxon>
        <taxon>Hypocreomycetidae</taxon>
        <taxon>Hypocreales</taxon>
        <taxon>Nectriaceae</taxon>
        <taxon>Dactylonectria</taxon>
    </lineage>
</organism>
<name>A0A9P9DDA7_9HYPO</name>
<reference evidence="3" key="1">
    <citation type="journal article" date="2021" name="Nat. Commun.">
        <title>Genetic determinants of endophytism in the Arabidopsis root mycobiome.</title>
        <authorList>
            <person name="Mesny F."/>
            <person name="Miyauchi S."/>
            <person name="Thiergart T."/>
            <person name="Pickel B."/>
            <person name="Atanasova L."/>
            <person name="Karlsson M."/>
            <person name="Huettel B."/>
            <person name="Barry K.W."/>
            <person name="Haridas S."/>
            <person name="Chen C."/>
            <person name="Bauer D."/>
            <person name="Andreopoulos W."/>
            <person name="Pangilinan J."/>
            <person name="LaButti K."/>
            <person name="Riley R."/>
            <person name="Lipzen A."/>
            <person name="Clum A."/>
            <person name="Drula E."/>
            <person name="Henrissat B."/>
            <person name="Kohler A."/>
            <person name="Grigoriev I.V."/>
            <person name="Martin F.M."/>
            <person name="Hacquard S."/>
        </authorList>
    </citation>
    <scope>NUCLEOTIDE SEQUENCE</scope>
    <source>
        <strain evidence="3">MPI-CAGE-AT-0021</strain>
    </source>
</reference>
<keyword evidence="4" id="KW-1185">Reference proteome</keyword>
<sequence>MAEHQSRRRRYFPFKGTASQNSRKSKKGDALVLRSRKDPDAPNPENHNDPDAPISETQDDLDGPALETQDGPDAPKKWEDATAGFLAQLPISEGSWVKIRVDTQLSTLEHIINAFELLTLRPSSICSPIPHAKSILTTSDTIVAYQDLRKTLRQHANLLAQLDKYSDLIWYCIWRVARQVARSVEDVDKFVATVLPERDQSSTYGMRLRTAAGLAARIIEQLENELGYLGSFLCLLCCPPMETFRIWTDWVETLGYIVKQVQLKYKDILESIVEWVPNDTLVSFSPVFIVASIGPWSLSTVNKALGTNLSGDGYNQRVKDLQKAKERLKGTSPLCSKWFGVPLGSYGGEKRVGRNMVAWARLGGQLALLIMYVSYINKQAARGYRQAAA</sequence>
<accession>A0A9P9DDA7</accession>
<dbReference type="Proteomes" id="UP000717696">
    <property type="component" value="Unassembled WGS sequence"/>
</dbReference>
<evidence type="ECO:0000313" key="3">
    <source>
        <dbReference type="EMBL" id="KAH7117280.1"/>
    </source>
</evidence>
<dbReference type="AlphaFoldDB" id="A0A9P9DDA7"/>
<keyword evidence="2" id="KW-0812">Transmembrane</keyword>
<gene>
    <name evidence="3" type="ORF">B0J13DRAFT_652992</name>
</gene>
<protein>
    <submittedName>
        <fullName evidence="3">Uncharacterized protein</fullName>
    </submittedName>
</protein>
<feature type="compositionally biased region" description="Basic residues" evidence="1">
    <location>
        <begin position="1"/>
        <end position="12"/>
    </location>
</feature>
<evidence type="ECO:0000256" key="1">
    <source>
        <dbReference type="SAM" id="MobiDB-lite"/>
    </source>
</evidence>
<feature type="region of interest" description="Disordered" evidence="1">
    <location>
        <begin position="1"/>
        <end position="78"/>
    </location>
</feature>
<keyword evidence="2" id="KW-0472">Membrane</keyword>